<comment type="caution">
    <text evidence="2">The sequence shown here is derived from an EMBL/GenBank/DDBJ whole genome shotgun (WGS) entry which is preliminary data.</text>
</comment>
<proteinExistence type="predicted"/>
<keyword evidence="3" id="KW-1185">Reference proteome</keyword>
<dbReference type="Proteomes" id="UP001275084">
    <property type="component" value="Unassembled WGS sequence"/>
</dbReference>
<organism evidence="2 3">
    <name type="scientific">Lasiosphaeria hispida</name>
    <dbReference type="NCBI Taxonomy" id="260671"/>
    <lineage>
        <taxon>Eukaryota</taxon>
        <taxon>Fungi</taxon>
        <taxon>Dikarya</taxon>
        <taxon>Ascomycota</taxon>
        <taxon>Pezizomycotina</taxon>
        <taxon>Sordariomycetes</taxon>
        <taxon>Sordariomycetidae</taxon>
        <taxon>Sordariales</taxon>
        <taxon>Lasiosphaeriaceae</taxon>
        <taxon>Lasiosphaeria</taxon>
    </lineage>
</organism>
<evidence type="ECO:0000313" key="3">
    <source>
        <dbReference type="Proteomes" id="UP001275084"/>
    </source>
</evidence>
<reference evidence="2" key="2">
    <citation type="submission" date="2023-06" db="EMBL/GenBank/DDBJ databases">
        <authorList>
            <consortium name="Lawrence Berkeley National Laboratory"/>
            <person name="Haridas S."/>
            <person name="Hensen N."/>
            <person name="Bonometti L."/>
            <person name="Westerberg I."/>
            <person name="Brannstrom I.O."/>
            <person name="Guillou S."/>
            <person name="Cros-Aarteil S."/>
            <person name="Calhoun S."/>
            <person name="Kuo A."/>
            <person name="Mondo S."/>
            <person name="Pangilinan J."/>
            <person name="Riley R."/>
            <person name="Labutti K."/>
            <person name="Andreopoulos B."/>
            <person name="Lipzen A."/>
            <person name="Chen C."/>
            <person name="Yanf M."/>
            <person name="Daum C."/>
            <person name="Ng V."/>
            <person name="Clum A."/>
            <person name="Steindorff A."/>
            <person name="Ohm R."/>
            <person name="Martin F."/>
            <person name="Silar P."/>
            <person name="Natvig D."/>
            <person name="Lalanne C."/>
            <person name="Gautier V."/>
            <person name="Ament-Velasquez S.L."/>
            <person name="Kruys A."/>
            <person name="Hutchinson M.I."/>
            <person name="Powell A.J."/>
            <person name="Barry K."/>
            <person name="Miller A.N."/>
            <person name="Grigoriev I.V."/>
            <person name="Debuchy R."/>
            <person name="Gladieux P."/>
            <person name="Thoren M.H."/>
            <person name="Johannesson H."/>
        </authorList>
    </citation>
    <scope>NUCLEOTIDE SEQUENCE</scope>
    <source>
        <strain evidence="2">CBS 955.72</strain>
    </source>
</reference>
<feature type="compositionally biased region" description="Basic and acidic residues" evidence="1">
    <location>
        <begin position="1"/>
        <end position="19"/>
    </location>
</feature>
<name>A0AAJ0H7H6_9PEZI</name>
<sequence>MSDRSKLKEIALQAERDLNTYHSKTGSGRDRASGHENAGVSDTAADRFPGSSIKYGEEFVLNKSLNRRIPPDEGGSADDHGWRWGKDPRELERELVNPDRLDPMPPEEQPAIRGYEAPRSEETIERGHIAGKMNLGHGRGQSPGRLANPWGQAEYVSWVGL</sequence>
<evidence type="ECO:0000256" key="1">
    <source>
        <dbReference type="SAM" id="MobiDB-lite"/>
    </source>
</evidence>
<dbReference type="AlphaFoldDB" id="A0AAJ0H7H6"/>
<feature type="compositionally biased region" description="Basic and acidic residues" evidence="1">
    <location>
        <begin position="77"/>
        <end position="102"/>
    </location>
</feature>
<gene>
    <name evidence="2" type="ORF">B0T25DRAFT_574368</name>
</gene>
<dbReference type="EMBL" id="JAUIQD010000008">
    <property type="protein sequence ID" value="KAK3342058.1"/>
    <property type="molecule type" value="Genomic_DNA"/>
</dbReference>
<evidence type="ECO:0000313" key="2">
    <source>
        <dbReference type="EMBL" id="KAK3342058.1"/>
    </source>
</evidence>
<reference evidence="2" key="1">
    <citation type="journal article" date="2023" name="Mol. Phylogenet. Evol.">
        <title>Genome-scale phylogeny and comparative genomics of the fungal order Sordariales.</title>
        <authorList>
            <person name="Hensen N."/>
            <person name="Bonometti L."/>
            <person name="Westerberg I."/>
            <person name="Brannstrom I.O."/>
            <person name="Guillou S."/>
            <person name="Cros-Aarteil S."/>
            <person name="Calhoun S."/>
            <person name="Haridas S."/>
            <person name="Kuo A."/>
            <person name="Mondo S."/>
            <person name="Pangilinan J."/>
            <person name="Riley R."/>
            <person name="LaButti K."/>
            <person name="Andreopoulos B."/>
            <person name="Lipzen A."/>
            <person name="Chen C."/>
            <person name="Yan M."/>
            <person name="Daum C."/>
            <person name="Ng V."/>
            <person name="Clum A."/>
            <person name="Steindorff A."/>
            <person name="Ohm R.A."/>
            <person name="Martin F."/>
            <person name="Silar P."/>
            <person name="Natvig D.O."/>
            <person name="Lalanne C."/>
            <person name="Gautier V."/>
            <person name="Ament-Velasquez S.L."/>
            <person name="Kruys A."/>
            <person name="Hutchinson M.I."/>
            <person name="Powell A.J."/>
            <person name="Barry K."/>
            <person name="Miller A.N."/>
            <person name="Grigoriev I.V."/>
            <person name="Debuchy R."/>
            <person name="Gladieux P."/>
            <person name="Hiltunen Thoren M."/>
            <person name="Johannesson H."/>
        </authorList>
    </citation>
    <scope>NUCLEOTIDE SEQUENCE</scope>
    <source>
        <strain evidence="2">CBS 955.72</strain>
    </source>
</reference>
<feature type="region of interest" description="Disordered" evidence="1">
    <location>
        <begin position="1"/>
        <end position="52"/>
    </location>
</feature>
<protein>
    <submittedName>
        <fullName evidence="2">Uncharacterized protein</fullName>
    </submittedName>
</protein>
<feature type="region of interest" description="Disordered" evidence="1">
    <location>
        <begin position="66"/>
        <end position="121"/>
    </location>
</feature>
<accession>A0AAJ0H7H6</accession>